<reference evidence="6" key="3">
    <citation type="submission" date="2010-09" db="EMBL/GenBank/DDBJ databases">
        <title>Annotation of Gaeumannomyces graminis var. tritici R3-111a-1.</title>
        <authorList>
            <consortium name="The Broad Institute Genome Sequencing Platform"/>
            <person name="Ma L.-J."/>
            <person name="Dead R."/>
            <person name="Young S.K."/>
            <person name="Zeng Q."/>
            <person name="Gargeya S."/>
            <person name="Fitzgerald M."/>
            <person name="Haas B."/>
            <person name="Abouelleil A."/>
            <person name="Alvarado L."/>
            <person name="Arachchi H.M."/>
            <person name="Berlin A."/>
            <person name="Brown A."/>
            <person name="Chapman S.B."/>
            <person name="Chen Z."/>
            <person name="Dunbar C."/>
            <person name="Freedman E."/>
            <person name="Gearin G."/>
            <person name="Gellesch M."/>
            <person name="Goldberg J."/>
            <person name="Griggs A."/>
            <person name="Gujja S."/>
            <person name="Heiman D."/>
            <person name="Howarth C."/>
            <person name="Larson L."/>
            <person name="Lui A."/>
            <person name="MacDonald P.J.P."/>
            <person name="Mehta T."/>
            <person name="Montmayeur A."/>
            <person name="Murphy C."/>
            <person name="Neiman D."/>
            <person name="Pearson M."/>
            <person name="Priest M."/>
            <person name="Roberts A."/>
            <person name="Saif S."/>
            <person name="Shea T."/>
            <person name="Shenoy N."/>
            <person name="Sisk P."/>
            <person name="Stolte C."/>
            <person name="Sykes S."/>
            <person name="Yandava C."/>
            <person name="Wortman J."/>
            <person name="Nusbaum C."/>
            <person name="Birren B."/>
        </authorList>
    </citation>
    <scope>NUCLEOTIDE SEQUENCE</scope>
    <source>
        <strain evidence="6">R3-111a-1</strain>
    </source>
</reference>
<accession>J3PEX9</accession>
<keyword evidence="1" id="KW-0285">Flavoprotein</keyword>
<dbReference type="RefSeq" id="XP_009228215.1">
    <property type="nucleotide sequence ID" value="XM_009229951.1"/>
</dbReference>
<proteinExistence type="predicted"/>
<evidence type="ECO:0000256" key="4">
    <source>
        <dbReference type="ARBA" id="ARBA00023033"/>
    </source>
</evidence>
<organism evidence="6">
    <name type="scientific">Gaeumannomyces tritici (strain R3-111a-1)</name>
    <name type="common">Wheat and barley take-all root rot fungus</name>
    <name type="synonym">Gaeumannomyces graminis var. tritici</name>
    <dbReference type="NCBI Taxonomy" id="644352"/>
    <lineage>
        <taxon>Eukaryota</taxon>
        <taxon>Fungi</taxon>
        <taxon>Dikarya</taxon>
        <taxon>Ascomycota</taxon>
        <taxon>Pezizomycotina</taxon>
        <taxon>Sordariomycetes</taxon>
        <taxon>Sordariomycetidae</taxon>
        <taxon>Magnaporthales</taxon>
        <taxon>Magnaporthaceae</taxon>
        <taxon>Gaeumannomyces</taxon>
    </lineage>
</organism>
<evidence type="ECO:0000256" key="1">
    <source>
        <dbReference type="ARBA" id="ARBA00022630"/>
    </source>
</evidence>
<dbReference type="GO" id="GO:0071949">
    <property type="term" value="F:FAD binding"/>
    <property type="evidence" value="ECO:0007669"/>
    <property type="project" value="InterPro"/>
</dbReference>
<dbReference type="PRINTS" id="PR00420">
    <property type="entry name" value="RNGMNOXGNASE"/>
</dbReference>
<dbReference type="HOGENOM" id="CLU_009665_4_0_1"/>
<dbReference type="EMBL" id="GL385401">
    <property type="protein sequence ID" value="EJT71037.1"/>
    <property type="molecule type" value="Genomic_DNA"/>
</dbReference>
<gene>
    <name evidence="7" type="primary">20352516</name>
    <name evidence="6" type="ORF">GGTG_12058</name>
</gene>
<evidence type="ECO:0000256" key="3">
    <source>
        <dbReference type="ARBA" id="ARBA00023002"/>
    </source>
</evidence>
<dbReference type="AlphaFoldDB" id="J3PEX9"/>
<dbReference type="InterPro" id="IPR036188">
    <property type="entry name" value="FAD/NAD-bd_sf"/>
</dbReference>
<dbReference type="eggNOG" id="KOG2614">
    <property type="taxonomic scope" value="Eukaryota"/>
</dbReference>
<dbReference type="EnsemblFungi" id="EJT71037">
    <property type="protein sequence ID" value="EJT71037"/>
    <property type="gene ID" value="GGTG_12058"/>
</dbReference>
<dbReference type="GO" id="GO:0004497">
    <property type="term" value="F:monooxygenase activity"/>
    <property type="evidence" value="ECO:0007669"/>
    <property type="project" value="UniProtKB-KW"/>
</dbReference>
<dbReference type="Pfam" id="PF01494">
    <property type="entry name" value="FAD_binding_3"/>
    <property type="match status" value="2"/>
</dbReference>
<dbReference type="Proteomes" id="UP000006039">
    <property type="component" value="Unassembled WGS sequence"/>
</dbReference>
<dbReference type="OrthoDB" id="655030at2759"/>
<reference evidence="7" key="4">
    <citation type="journal article" date="2015" name="G3 (Bethesda)">
        <title>Genome sequences of three phytopathogenic species of the Magnaporthaceae family of fungi.</title>
        <authorList>
            <person name="Okagaki L.H."/>
            <person name="Nunes C.C."/>
            <person name="Sailsbery J."/>
            <person name="Clay B."/>
            <person name="Brown D."/>
            <person name="John T."/>
            <person name="Oh Y."/>
            <person name="Young N."/>
            <person name="Fitzgerald M."/>
            <person name="Haas B.J."/>
            <person name="Zeng Q."/>
            <person name="Young S."/>
            <person name="Adiconis X."/>
            <person name="Fan L."/>
            <person name="Levin J.Z."/>
            <person name="Mitchell T.K."/>
            <person name="Okubara P.A."/>
            <person name="Farman M.L."/>
            <person name="Kohn L.M."/>
            <person name="Birren B."/>
            <person name="Ma L.-J."/>
            <person name="Dean R.A."/>
        </authorList>
    </citation>
    <scope>NUCLEOTIDE SEQUENCE</scope>
    <source>
        <strain evidence="7">R3-111a-1</strain>
    </source>
</reference>
<dbReference type="VEuPathDB" id="FungiDB:GGTG_12058"/>
<evidence type="ECO:0000313" key="7">
    <source>
        <dbReference type="EnsemblFungi" id="EJT71037"/>
    </source>
</evidence>
<keyword evidence="2" id="KW-0274">FAD</keyword>
<evidence type="ECO:0000313" key="8">
    <source>
        <dbReference type="Proteomes" id="UP000006039"/>
    </source>
</evidence>
<dbReference type="InterPro" id="IPR002938">
    <property type="entry name" value="FAD-bd"/>
</dbReference>
<protein>
    <recommendedName>
        <fullName evidence="5">FAD-binding domain-containing protein</fullName>
    </recommendedName>
</protein>
<keyword evidence="8" id="KW-1185">Reference proteome</keyword>
<evidence type="ECO:0000313" key="6">
    <source>
        <dbReference type="EMBL" id="EJT71037.1"/>
    </source>
</evidence>
<name>J3PEX9_GAET3</name>
<dbReference type="PANTHER" id="PTHR46972:SF1">
    <property type="entry name" value="FAD DEPENDENT OXIDOREDUCTASE DOMAIN-CONTAINING PROTEIN"/>
    <property type="match status" value="1"/>
</dbReference>
<sequence length="431" mass="45027">MGSSSTPTIAIVGAGPSGLTLAVLLHQQGLHPTVYELRQRPSDAELSQPTGMLDLHEESGLAAIRACGLADRFFPLTGECAECMLVADSNGDYLHTEEPGKGRPEISRNALTGLLLSALPADAVQWGTKVLGAARTNTSGTGTVLRFAREAGEIASSEFDLVVGADGAWSRVRPLLTDVRPKGVGFRYATLSIRDMAGRHPDLAEYIGPGTMMALGGPGLAIATQRTSQDSAWFFVIVPETAMTVTGSEENTSAATQTDVDIPFEPLALKARLLDSDSGSGAQNFSSWGPLLKKLIATACDEAAATTPGRPILLKAHAILPIGHAWAPQPGVTLIGDAAHLMMPVGEGVNMGMADALELSEAIAAATAMEPSAGFAEGLAPLLRDFETKMFGRTKEKAGESWETFQMMLGEDGAGKLAAMLKGFKEQAAAA</sequence>
<dbReference type="Gene3D" id="3.50.50.60">
    <property type="entry name" value="FAD/NAD(P)-binding domain"/>
    <property type="match status" value="1"/>
</dbReference>
<keyword evidence="3" id="KW-0560">Oxidoreductase</keyword>
<dbReference type="GeneID" id="20352516"/>
<feature type="domain" description="FAD-binding" evidence="5">
    <location>
        <begin position="9"/>
        <end position="177"/>
    </location>
</feature>
<evidence type="ECO:0000259" key="5">
    <source>
        <dbReference type="Pfam" id="PF01494"/>
    </source>
</evidence>
<evidence type="ECO:0000256" key="2">
    <source>
        <dbReference type="ARBA" id="ARBA00022827"/>
    </source>
</evidence>
<reference evidence="8" key="1">
    <citation type="submission" date="2010-07" db="EMBL/GenBank/DDBJ databases">
        <title>The genome sequence of Gaeumannomyces graminis var. tritici strain R3-111a-1.</title>
        <authorList>
            <consortium name="The Broad Institute Genome Sequencing Platform"/>
            <person name="Ma L.-J."/>
            <person name="Dead R."/>
            <person name="Young S."/>
            <person name="Zeng Q."/>
            <person name="Koehrsen M."/>
            <person name="Alvarado L."/>
            <person name="Berlin A."/>
            <person name="Chapman S.B."/>
            <person name="Chen Z."/>
            <person name="Freedman E."/>
            <person name="Gellesch M."/>
            <person name="Goldberg J."/>
            <person name="Griggs A."/>
            <person name="Gujja S."/>
            <person name="Heilman E.R."/>
            <person name="Heiman D."/>
            <person name="Hepburn T."/>
            <person name="Howarth C."/>
            <person name="Jen D."/>
            <person name="Larson L."/>
            <person name="Mehta T."/>
            <person name="Neiman D."/>
            <person name="Pearson M."/>
            <person name="Roberts A."/>
            <person name="Saif S."/>
            <person name="Shea T."/>
            <person name="Shenoy N."/>
            <person name="Sisk P."/>
            <person name="Stolte C."/>
            <person name="Sykes S."/>
            <person name="Walk T."/>
            <person name="White J."/>
            <person name="Yandava C."/>
            <person name="Haas B."/>
            <person name="Nusbaum C."/>
            <person name="Birren B."/>
        </authorList>
    </citation>
    <scope>NUCLEOTIDE SEQUENCE [LARGE SCALE GENOMIC DNA]</scope>
    <source>
        <strain evidence="8">R3-111a-1</strain>
    </source>
</reference>
<dbReference type="PANTHER" id="PTHR46972">
    <property type="entry name" value="MONOOXYGENASE ASQM-RELATED"/>
    <property type="match status" value="1"/>
</dbReference>
<feature type="domain" description="FAD-binding" evidence="5">
    <location>
        <begin position="332"/>
        <end position="366"/>
    </location>
</feature>
<reference evidence="6" key="2">
    <citation type="submission" date="2010-07" db="EMBL/GenBank/DDBJ databases">
        <authorList>
            <consortium name="The Broad Institute Genome Sequencing Platform"/>
            <consortium name="Broad Institute Genome Sequencing Center for Infectious Disease"/>
            <person name="Ma L.-J."/>
            <person name="Dead R."/>
            <person name="Young S."/>
            <person name="Zeng Q."/>
            <person name="Koehrsen M."/>
            <person name="Alvarado L."/>
            <person name="Berlin A."/>
            <person name="Chapman S.B."/>
            <person name="Chen Z."/>
            <person name="Freedman E."/>
            <person name="Gellesch M."/>
            <person name="Goldberg J."/>
            <person name="Griggs A."/>
            <person name="Gujja S."/>
            <person name="Heilman E.R."/>
            <person name="Heiman D."/>
            <person name="Hepburn T."/>
            <person name="Howarth C."/>
            <person name="Jen D."/>
            <person name="Larson L."/>
            <person name="Mehta T."/>
            <person name="Neiman D."/>
            <person name="Pearson M."/>
            <person name="Roberts A."/>
            <person name="Saif S."/>
            <person name="Shea T."/>
            <person name="Shenoy N."/>
            <person name="Sisk P."/>
            <person name="Stolte C."/>
            <person name="Sykes S."/>
            <person name="Walk T."/>
            <person name="White J."/>
            <person name="Yandava C."/>
            <person name="Haas B."/>
            <person name="Nusbaum C."/>
            <person name="Birren B."/>
        </authorList>
    </citation>
    <scope>NUCLEOTIDE SEQUENCE</scope>
    <source>
        <strain evidence="6">R3-111a-1</strain>
    </source>
</reference>
<dbReference type="STRING" id="644352.J3PEX9"/>
<keyword evidence="4" id="KW-0503">Monooxygenase</keyword>
<reference evidence="7" key="5">
    <citation type="submission" date="2018-04" db="UniProtKB">
        <authorList>
            <consortium name="EnsemblFungi"/>
        </authorList>
    </citation>
    <scope>IDENTIFICATION</scope>
    <source>
        <strain evidence="7">R3-111a-1</strain>
    </source>
</reference>
<dbReference type="SUPFAM" id="SSF51905">
    <property type="entry name" value="FAD/NAD(P)-binding domain"/>
    <property type="match status" value="1"/>
</dbReference>